<name>D7BGP6_ALLS1</name>
<dbReference type="Proteomes" id="UP000001916">
    <property type="component" value="Chromosome"/>
</dbReference>
<protein>
    <submittedName>
        <fullName evidence="2">Uncharacterized protein</fullName>
    </submittedName>
</protein>
<dbReference type="STRING" id="526227.Mesil_0105"/>
<dbReference type="KEGG" id="msv:Mesil_0105"/>
<dbReference type="HOGENOM" id="CLU_2650224_0_0_0"/>
<reference evidence="2 3" key="1">
    <citation type="journal article" date="2010" name="Stand. Genomic Sci.">
        <title>Complete genome sequence of Meiothermus silvanus type strain (VI-R2).</title>
        <authorList>
            <person name="Sikorski J."/>
            <person name="Tindall B.J."/>
            <person name="Lowry S."/>
            <person name="Lucas S."/>
            <person name="Nolan M."/>
            <person name="Copeland A."/>
            <person name="Glavina Del Rio T."/>
            <person name="Tice H."/>
            <person name="Cheng J.F."/>
            <person name="Han C."/>
            <person name="Pitluck S."/>
            <person name="Liolios K."/>
            <person name="Ivanova N."/>
            <person name="Mavromatis K."/>
            <person name="Mikhailova N."/>
            <person name="Pati A."/>
            <person name="Goodwin L."/>
            <person name="Chen A."/>
            <person name="Palaniappan K."/>
            <person name="Land M."/>
            <person name="Hauser L."/>
            <person name="Chang Y.J."/>
            <person name="Jeffries C.D."/>
            <person name="Rohde M."/>
            <person name="Goker M."/>
            <person name="Woyke T."/>
            <person name="Bristow J."/>
            <person name="Eisen J.A."/>
            <person name="Markowitz V."/>
            <person name="Hugenholtz P."/>
            <person name="Kyrpides N.C."/>
            <person name="Klenk H.P."/>
            <person name="Lapidus A."/>
        </authorList>
    </citation>
    <scope>NUCLEOTIDE SEQUENCE [LARGE SCALE GENOMIC DNA]</scope>
    <source>
        <strain evidence="3">ATCC 700542 / DSM 9946 / VI-R2</strain>
    </source>
</reference>
<accession>D7BGP6</accession>
<feature type="transmembrane region" description="Helical" evidence="1">
    <location>
        <begin position="32"/>
        <end position="51"/>
    </location>
</feature>
<evidence type="ECO:0000256" key="1">
    <source>
        <dbReference type="SAM" id="Phobius"/>
    </source>
</evidence>
<sequence length="76" mass="8472">MLRLQGPWAGLAFGLAAAMGLLLVVWLLATLWILALIGGLIGLAALGWQRLRLRLGGGWRRTRPKPRLQRLPPPWR</sequence>
<evidence type="ECO:0000313" key="2">
    <source>
        <dbReference type="EMBL" id="ADH62050.1"/>
    </source>
</evidence>
<dbReference type="EMBL" id="CP002042">
    <property type="protein sequence ID" value="ADH62050.1"/>
    <property type="molecule type" value="Genomic_DNA"/>
</dbReference>
<keyword evidence="1" id="KW-1133">Transmembrane helix</keyword>
<gene>
    <name evidence="2" type="ordered locus">Mesil_0105</name>
</gene>
<keyword evidence="3" id="KW-1185">Reference proteome</keyword>
<evidence type="ECO:0000313" key="3">
    <source>
        <dbReference type="Proteomes" id="UP000001916"/>
    </source>
</evidence>
<proteinExistence type="predicted"/>
<dbReference type="AlphaFoldDB" id="D7BGP6"/>
<keyword evidence="1" id="KW-0812">Transmembrane</keyword>
<organism evidence="2 3">
    <name type="scientific">Allomeiothermus silvanus (strain ATCC 700542 / DSM 9946 / NBRC 106475 / NCIMB 13440 / VI-R2)</name>
    <name type="common">Thermus silvanus</name>
    <dbReference type="NCBI Taxonomy" id="526227"/>
    <lineage>
        <taxon>Bacteria</taxon>
        <taxon>Thermotogati</taxon>
        <taxon>Deinococcota</taxon>
        <taxon>Deinococci</taxon>
        <taxon>Thermales</taxon>
        <taxon>Thermaceae</taxon>
        <taxon>Allomeiothermus</taxon>
    </lineage>
</organism>
<feature type="transmembrane region" description="Helical" evidence="1">
    <location>
        <begin position="7"/>
        <end position="26"/>
    </location>
</feature>
<keyword evidence="1" id="KW-0472">Membrane</keyword>